<evidence type="ECO:0000313" key="2">
    <source>
        <dbReference type="Proteomes" id="UP000285326"/>
    </source>
</evidence>
<proteinExistence type="predicted"/>
<evidence type="ECO:0000313" key="1">
    <source>
        <dbReference type="EMBL" id="RKF78929.1"/>
    </source>
</evidence>
<accession>A0A420IWK8</accession>
<reference evidence="1 2" key="1">
    <citation type="journal article" date="2018" name="BMC Genomics">
        <title>Comparative genome analyses reveal sequence features reflecting distinct modes of host-adaptation between dicot and monocot powdery mildew.</title>
        <authorList>
            <person name="Wu Y."/>
            <person name="Ma X."/>
            <person name="Pan Z."/>
            <person name="Kale S.D."/>
            <person name="Song Y."/>
            <person name="King H."/>
            <person name="Zhang Q."/>
            <person name="Presley C."/>
            <person name="Deng X."/>
            <person name="Wei C.I."/>
            <person name="Xiao S."/>
        </authorList>
    </citation>
    <scope>NUCLEOTIDE SEQUENCE [LARGE SCALE GENOMIC DNA]</scope>
    <source>
        <strain evidence="1">UMSG1</strain>
    </source>
</reference>
<gene>
    <name evidence="1" type="ORF">GcM1_207057</name>
</gene>
<name>A0A420IWK8_9PEZI</name>
<comment type="caution">
    <text evidence="1">The sequence shown here is derived from an EMBL/GenBank/DDBJ whole genome shotgun (WGS) entry which is preliminary data.</text>
</comment>
<organism evidence="1 2">
    <name type="scientific">Golovinomyces cichoracearum</name>
    <dbReference type="NCBI Taxonomy" id="62708"/>
    <lineage>
        <taxon>Eukaryota</taxon>
        <taxon>Fungi</taxon>
        <taxon>Dikarya</taxon>
        <taxon>Ascomycota</taxon>
        <taxon>Pezizomycotina</taxon>
        <taxon>Leotiomycetes</taxon>
        <taxon>Erysiphales</taxon>
        <taxon>Erysiphaceae</taxon>
        <taxon>Golovinomyces</taxon>
    </lineage>
</organism>
<protein>
    <submittedName>
        <fullName evidence="1">Uncharacterized protein</fullName>
    </submittedName>
</protein>
<dbReference type="AlphaFoldDB" id="A0A420IWK8"/>
<dbReference type="Proteomes" id="UP000285326">
    <property type="component" value="Unassembled WGS sequence"/>
</dbReference>
<dbReference type="EMBL" id="MCBS01020701">
    <property type="protein sequence ID" value="RKF78929.1"/>
    <property type="molecule type" value="Genomic_DNA"/>
</dbReference>
<sequence>MVKRLMNHWNLSNYQSIKYQIPTQKLIDSIIPTISPSKSATAIELKPSSRAKNSSNVLSSYKEICNAITSKWEIVYSPNRIDAADSIAIASMSMKKYHDDEYIPMFFYVGDFVMLLLHKDCTIPITKLITKKLQEIFVGPFKVTE</sequence>